<organism evidence="5 6">
    <name type="scientific">Monopterus albus</name>
    <name type="common">Swamp eel</name>
    <dbReference type="NCBI Taxonomy" id="43700"/>
    <lineage>
        <taxon>Eukaryota</taxon>
        <taxon>Metazoa</taxon>
        <taxon>Chordata</taxon>
        <taxon>Craniata</taxon>
        <taxon>Vertebrata</taxon>
        <taxon>Euteleostomi</taxon>
        <taxon>Actinopterygii</taxon>
        <taxon>Neopterygii</taxon>
        <taxon>Teleostei</taxon>
        <taxon>Neoteleostei</taxon>
        <taxon>Acanthomorphata</taxon>
        <taxon>Anabantaria</taxon>
        <taxon>Synbranchiformes</taxon>
        <taxon>Synbranchidae</taxon>
        <taxon>Monopterus</taxon>
    </lineage>
</organism>
<dbReference type="Pfam" id="PF15037">
    <property type="entry name" value="IL17_R_N"/>
    <property type="match status" value="1"/>
</dbReference>
<feature type="chain" id="PRO_5018567372" description="Interleukin-17 receptor C/E N-terminal domain-containing protein" evidence="3">
    <location>
        <begin position="18"/>
        <end position="550"/>
    </location>
</feature>
<keyword evidence="6" id="KW-1185">Reference proteome</keyword>
<feature type="domain" description="Interleukin-17 receptor C/E N-terminal" evidence="4">
    <location>
        <begin position="133"/>
        <end position="374"/>
    </location>
</feature>
<evidence type="ECO:0000256" key="1">
    <source>
        <dbReference type="ARBA" id="ARBA00022729"/>
    </source>
</evidence>
<dbReference type="InterPro" id="IPR027841">
    <property type="entry name" value="IL-17_rcpt_C/E_N"/>
</dbReference>
<evidence type="ECO:0000313" key="5">
    <source>
        <dbReference type="Ensembl" id="ENSMALP00000011981.1"/>
    </source>
</evidence>
<dbReference type="CTD" id="400935"/>
<dbReference type="RefSeq" id="XP_020456909.1">
    <property type="nucleotide sequence ID" value="XM_020601253.1"/>
</dbReference>
<dbReference type="GeneID" id="109960857"/>
<evidence type="ECO:0000256" key="3">
    <source>
        <dbReference type="SAM" id="SignalP"/>
    </source>
</evidence>
<dbReference type="AlphaFoldDB" id="A0A3Q3QG68"/>
<dbReference type="Ensembl" id="ENSMALT00000012238.1">
    <property type="protein sequence ID" value="ENSMALP00000011981.1"/>
    <property type="gene ID" value="ENSMALG00000008512.1"/>
</dbReference>
<dbReference type="OrthoDB" id="9877324at2759"/>
<dbReference type="InterPro" id="IPR039465">
    <property type="entry name" value="IL-17_rcpt-like"/>
</dbReference>
<dbReference type="PANTHER" id="PTHR15583:SF10">
    <property type="entry name" value="INTERLEUKIN-17 RECEPTOR E-LIKE-RELATED"/>
    <property type="match status" value="1"/>
</dbReference>
<dbReference type="Proteomes" id="UP000261600">
    <property type="component" value="Unplaced"/>
</dbReference>
<name>A0A3Q3QG68_MONAL</name>
<proteinExistence type="predicted"/>
<evidence type="ECO:0000256" key="2">
    <source>
        <dbReference type="SAM" id="Phobius"/>
    </source>
</evidence>
<evidence type="ECO:0000259" key="4">
    <source>
        <dbReference type="Pfam" id="PF15037"/>
    </source>
</evidence>
<keyword evidence="2" id="KW-0472">Membrane</keyword>
<accession>A0A3Q3QG68</accession>
<reference evidence="5" key="2">
    <citation type="submission" date="2025-09" db="UniProtKB">
        <authorList>
            <consortium name="Ensembl"/>
        </authorList>
    </citation>
    <scope>IDENTIFICATION</scope>
</reference>
<dbReference type="PANTHER" id="PTHR15583">
    <property type="entry name" value="INTERLEUKIN-17 RECEPTOR"/>
    <property type="match status" value="1"/>
</dbReference>
<sequence>MNMILWVALLVSHCCLGLNGATAERAGLERIDKCGTRCSKGLTCITKPDSLFPPPCQNPAEGLNTSSMFHNISLNTVMSCKGRQKCSLHLRIKTVLQVTDHIHGVSICTETAGMMVNCRVFSFKKRSKERMSGLQVEVEDDCTDISPNQHVQVMVKTVPVYCGLTWSVTYNAPGCNRKDFRKHVPECITGKLSYTVNPERKELSVSVSDMLEDHNYLLRLCHKHFICVGTGAHKLIKKEEAVKSATFTYSRPLPCLCIEGWSAVMDAPRVQVCPFKDRLEELWYGVTFDPLEQMLSWLPPCQVSAVVTLCQKSKDSVCVDLPHASQNASREKIIFTRVDPHPQLCVKFTTDSQSWIRCPFAEGSFQAWEVVVTREEVKMLSHITATFSVGLCVKSAGSAVCQTTETHTVHVEKNKAVGLNFTGQICNSSLMVKRLDVNYAATVLHYLEQCNHSLPLRPLVKNRASWDFSWVIIQACVCLSGIITATLVLYALLTVDQRRKVQRNGDEKQIDPPLDFVVPALQAQPVNLGQILIPDSPQSGNAEKTNLICD</sequence>
<dbReference type="KEGG" id="malb:109960857"/>
<keyword evidence="2" id="KW-1133">Transmembrane helix</keyword>
<keyword evidence="1 3" id="KW-0732">Signal</keyword>
<reference evidence="5" key="1">
    <citation type="submission" date="2025-08" db="UniProtKB">
        <authorList>
            <consortium name="Ensembl"/>
        </authorList>
    </citation>
    <scope>IDENTIFICATION</scope>
</reference>
<protein>
    <recommendedName>
        <fullName evidence="4">Interleukin-17 receptor C/E N-terminal domain-containing protein</fullName>
    </recommendedName>
</protein>
<keyword evidence="2" id="KW-0812">Transmembrane</keyword>
<evidence type="ECO:0000313" key="6">
    <source>
        <dbReference type="Proteomes" id="UP000261600"/>
    </source>
</evidence>
<feature type="transmembrane region" description="Helical" evidence="2">
    <location>
        <begin position="468"/>
        <end position="493"/>
    </location>
</feature>
<dbReference type="GO" id="GO:0030368">
    <property type="term" value="F:interleukin-17 receptor activity"/>
    <property type="evidence" value="ECO:0007669"/>
    <property type="project" value="InterPro"/>
</dbReference>
<feature type="signal peptide" evidence="3">
    <location>
        <begin position="1"/>
        <end position="17"/>
    </location>
</feature>